<evidence type="ECO:0000256" key="3">
    <source>
        <dbReference type="ARBA" id="ARBA00023163"/>
    </source>
</evidence>
<dbReference type="OrthoDB" id="8890080at2"/>
<evidence type="ECO:0000313" key="6">
    <source>
        <dbReference type="Proteomes" id="UP000016223"/>
    </source>
</evidence>
<reference evidence="5 6" key="1">
    <citation type="submission" date="2012-10" db="EMBL/GenBank/DDBJ databases">
        <title>Genome sequence of Variovorax paradoxus B4.</title>
        <authorList>
            <person name="Schuldes J."/>
            <person name="Brandt U."/>
            <person name="Hiessl S."/>
            <person name="Wuebbeler J.H."/>
            <person name="Thuermer A."/>
            <person name="Steinbuechel A."/>
            <person name="Daniel R."/>
        </authorList>
    </citation>
    <scope>NUCLEOTIDE SEQUENCE [LARGE SCALE GENOMIC DNA]</scope>
    <source>
        <strain evidence="5 6">B4</strain>
    </source>
</reference>
<dbReference type="InterPro" id="IPR009057">
    <property type="entry name" value="Homeodomain-like_sf"/>
</dbReference>
<proteinExistence type="predicted"/>
<keyword evidence="3" id="KW-0804">Transcription</keyword>
<gene>
    <name evidence="5" type="ORF">VAPA_1c25190</name>
</gene>
<dbReference type="InterPro" id="IPR020449">
    <property type="entry name" value="Tscrpt_reg_AraC-type_HTH"/>
</dbReference>
<dbReference type="PATRIC" id="fig|1246301.3.peg.2552"/>
<dbReference type="Pfam" id="PF12833">
    <property type="entry name" value="HTH_18"/>
    <property type="match status" value="1"/>
</dbReference>
<dbReference type="EMBL" id="CP003911">
    <property type="protein sequence ID" value="AGU49619.1"/>
    <property type="molecule type" value="Genomic_DNA"/>
</dbReference>
<evidence type="ECO:0000256" key="1">
    <source>
        <dbReference type="ARBA" id="ARBA00023015"/>
    </source>
</evidence>
<accession>T1XBE8</accession>
<dbReference type="GO" id="GO:0043565">
    <property type="term" value="F:sequence-specific DNA binding"/>
    <property type="evidence" value="ECO:0007669"/>
    <property type="project" value="InterPro"/>
</dbReference>
<dbReference type="Gene3D" id="1.10.10.60">
    <property type="entry name" value="Homeodomain-like"/>
    <property type="match status" value="2"/>
</dbReference>
<dbReference type="RefSeq" id="WP_021007114.1">
    <property type="nucleotide sequence ID" value="NC_022247.1"/>
</dbReference>
<dbReference type="PANTHER" id="PTHR46796">
    <property type="entry name" value="HTH-TYPE TRANSCRIPTIONAL ACTIVATOR RHAS-RELATED"/>
    <property type="match status" value="1"/>
</dbReference>
<dbReference type="InterPro" id="IPR018060">
    <property type="entry name" value="HTH_AraC"/>
</dbReference>
<feature type="domain" description="HTH araC/xylS-type" evidence="4">
    <location>
        <begin position="168"/>
        <end position="266"/>
    </location>
</feature>
<keyword evidence="1" id="KW-0805">Transcription regulation</keyword>
<dbReference type="PRINTS" id="PR00032">
    <property type="entry name" value="HTHARAC"/>
</dbReference>
<dbReference type="InterPro" id="IPR050204">
    <property type="entry name" value="AraC_XylS_family_regulators"/>
</dbReference>
<keyword evidence="2" id="KW-0238">DNA-binding</keyword>
<dbReference type="PROSITE" id="PS01124">
    <property type="entry name" value="HTH_ARAC_FAMILY_2"/>
    <property type="match status" value="1"/>
</dbReference>
<evidence type="ECO:0000259" key="4">
    <source>
        <dbReference type="PROSITE" id="PS01124"/>
    </source>
</evidence>
<dbReference type="PANTHER" id="PTHR46796:SF14">
    <property type="entry name" value="TRANSCRIPTIONAL REGULATORY PROTEIN"/>
    <property type="match status" value="1"/>
</dbReference>
<sequence>MVVTTELQTDPIRVSSYRCDAGPGARPFTEMHSDYSVSYVRKGSFGYRARGNAYELVAGSVLVGCPGDEYVCTHDHHMCGDECLAFHLSPGFVDLIGGDRRIWRTGGLPPLPELMVLGELAQVAAEGQSDAGLDELGMWFASRFVEVVEGRSKPMPQSAVARDRRRAVDAAMWIDANSHDDIGLEGAASEAGLSSFHFLRLFSQVLGVTPHQYLVRSRLRHAARLLADDDRPVTDVAFDVGFADLSNFVRTFHRAAGVSPRGFRQAAKGDRKIFQDRLAALLNDDRLIHPSSRKSSPCTTTSD</sequence>
<dbReference type="SMART" id="SM00342">
    <property type="entry name" value="HTH_ARAC"/>
    <property type="match status" value="1"/>
</dbReference>
<dbReference type="Proteomes" id="UP000016223">
    <property type="component" value="Chromosome 1"/>
</dbReference>
<protein>
    <submittedName>
        <fullName evidence="5">Transcriptional regulator, AraC family</fullName>
    </submittedName>
</protein>
<name>T1XBE8_VARPD</name>
<evidence type="ECO:0000313" key="5">
    <source>
        <dbReference type="EMBL" id="AGU49619.1"/>
    </source>
</evidence>
<organism evidence="5 6">
    <name type="scientific">Variovorax paradoxus B4</name>
    <dbReference type="NCBI Taxonomy" id="1246301"/>
    <lineage>
        <taxon>Bacteria</taxon>
        <taxon>Pseudomonadati</taxon>
        <taxon>Pseudomonadota</taxon>
        <taxon>Betaproteobacteria</taxon>
        <taxon>Burkholderiales</taxon>
        <taxon>Comamonadaceae</taxon>
        <taxon>Variovorax</taxon>
    </lineage>
</organism>
<dbReference type="HOGENOM" id="CLU_000445_88_16_4"/>
<dbReference type="AlphaFoldDB" id="T1XBE8"/>
<dbReference type="GO" id="GO:0003700">
    <property type="term" value="F:DNA-binding transcription factor activity"/>
    <property type="evidence" value="ECO:0007669"/>
    <property type="project" value="InterPro"/>
</dbReference>
<dbReference type="KEGG" id="vpd:VAPA_1c25190"/>
<dbReference type="SUPFAM" id="SSF46689">
    <property type="entry name" value="Homeodomain-like"/>
    <property type="match status" value="2"/>
</dbReference>
<evidence type="ECO:0000256" key="2">
    <source>
        <dbReference type="ARBA" id="ARBA00023125"/>
    </source>
</evidence>